<accession>G3HYW1</accession>
<protein>
    <submittedName>
        <fullName evidence="1">Uncharacterized protein</fullName>
    </submittedName>
</protein>
<gene>
    <name evidence="1" type="ORF">I79_016253</name>
</gene>
<evidence type="ECO:0000313" key="1">
    <source>
        <dbReference type="EMBL" id="EGW01004.1"/>
    </source>
</evidence>
<evidence type="ECO:0000313" key="2">
    <source>
        <dbReference type="Proteomes" id="UP000001075"/>
    </source>
</evidence>
<dbReference type="AlphaFoldDB" id="G3HYW1"/>
<dbReference type="EMBL" id="JH000949">
    <property type="protein sequence ID" value="EGW01004.1"/>
    <property type="molecule type" value="Genomic_DNA"/>
</dbReference>
<proteinExistence type="predicted"/>
<sequence>MAQGQENSGLQRLSFLVHRPLSYAPDQAALDGDGVLSLVSLKIGRYRKLQEKSGGGERAPRR</sequence>
<dbReference type="InParanoid" id="G3HYW1"/>
<organism evidence="1 2">
    <name type="scientific">Cricetulus griseus</name>
    <name type="common">Chinese hamster</name>
    <name type="synonym">Cricetulus barabensis griseus</name>
    <dbReference type="NCBI Taxonomy" id="10029"/>
    <lineage>
        <taxon>Eukaryota</taxon>
        <taxon>Metazoa</taxon>
        <taxon>Chordata</taxon>
        <taxon>Craniata</taxon>
        <taxon>Vertebrata</taxon>
        <taxon>Euteleostomi</taxon>
        <taxon>Mammalia</taxon>
        <taxon>Eutheria</taxon>
        <taxon>Euarchontoglires</taxon>
        <taxon>Glires</taxon>
        <taxon>Rodentia</taxon>
        <taxon>Myomorpha</taxon>
        <taxon>Muroidea</taxon>
        <taxon>Cricetidae</taxon>
        <taxon>Cricetinae</taxon>
        <taxon>Cricetulus</taxon>
    </lineage>
</organism>
<reference evidence="2" key="1">
    <citation type="journal article" date="2011" name="Nat. Biotechnol.">
        <title>The genomic sequence of the Chinese hamster ovary (CHO)-K1 cell line.</title>
        <authorList>
            <person name="Xu X."/>
            <person name="Nagarajan H."/>
            <person name="Lewis N.E."/>
            <person name="Pan S."/>
            <person name="Cai Z."/>
            <person name="Liu X."/>
            <person name="Chen W."/>
            <person name="Xie M."/>
            <person name="Wang W."/>
            <person name="Hammond S."/>
            <person name="Andersen M.R."/>
            <person name="Neff N."/>
            <person name="Passarelli B."/>
            <person name="Koh W."/>
            <person name="Fan H.C."/>
            <person name="Wang J."/>
            <person name="Gui Y."/>
            <person name="Lee K.H."/>
            <person name="Betenbaugh M.J."/>
            <person name="Quake S.R."/>
            <person name="Famili I."/>
            <person name="Palsson B.O."/>
            <person name="Wang J."/>
        </authorList>
    </citation>
    <scope>NUCLEOTIDE SEQUENCE [LARGE SCALE GENOMIC DNA]</scope>
    <source>
        <strain evidence="2">CHO K1 cell line</strain>
    </source>
</reference>
<name>G3HYW1_CRIGR</name>
<dbReference type="Proteomes" id="UP000001075">
    <property type="component" value="Unassembled WGS sequence"/>
</dbReference>